<dbReference type="Proteomes" id="UP000095713">
    <property type="component" value="Unassembled WGS sequence"/>
</dbReference>
<evidence type="ECO:0000313" key="2">
    <source>
        <dbReference type="EMBL" id="OEK07280.1"/>
    </source>
</evidence>
<dbReference type="GO" id="GO:0003677">
    <property type="term" value="F:DNA binding"/>
    <property type="evidence" value="ECO:0007669"/>
    <property type="project" value="InterPro"/>
</dbReference>
<evidence type="ECO:0000313" key="3">
    <source>
        <dbReference type="Proteomes" id="UP000095713"/>
    </source>
</evidence>
<dbReference type="STRING" id="1849968.A8C32_17735"/>
<accession>A0A1E5T7E3</accession>
<evidence type="ECO:0000259" key="1">
    <source>
        <dbReference type="PROSITE" id="PS50943"/>
    </source>
</evidence>
<organism evidence="2 3">
    <name type="scientific">Flavivirga aquatica</name>
    <dbReference type="NCBI Taxonomy" id="1849968"/>
    <lineage>
        <taxon>Bacteria</taxon>
        <taxon>Pseudomonadati</taxon>
        <taxon>Bacteroidota</taxon>
        <taxon>Flavobacteriia</taxon>
        <taxon>Flavobacteriales</taxon>
        <taxon>Flavobacteriaceae</taxon>
        <taxon>Flavivirga</taxon>
    </lineage>
</organism>
<dbReference type="Gene3D" id="1.10.260.40">
    <property type="entry name" value="lambda repressor-like DNA-binding domains"/>
    <property type="match status" value="1"/>
</dbReference>
<dbReference type="PROSITE" id="PS50943">
    <property type="entry name" value="HTH_CROC1"/>
    <property type="match status" value="1"/>
</dbReference>
<reference evidence="2 3" key="1">
    <citation type="submission" date="2016-05" db="EMBL/GenBank/DDBJ databases">
        <title>Draft Genome Sequence of Algibacter sp. Strain SK-16 Isolated from the Surface Water of Aburatsubo Inlet.</title>
        <authorList>
            <person name="Wong S.-K."/>
            <person name="Yoshizawa S."/>
            <person name="Nakajima Y."/>
            <person name="Ogura Y."/>
            <person name="Tetsuya H."/>
            <person name="Hamasaki K."/>
        </authorList>
    </citation>
    <scope>NUCLEOTIDE SEQUENCE [LARGE SCALE GENOMIC DNA]</scope>
    <source>
        <strain evidence="2 3">SK-16</strain>
    </source>
</reference>
<feature type="domain" description="HTH cro/C1-type" evidence="1">
    <location>
        <begin position="17"/>
        <end position="68"/>
    </location>
</feature>
<dbReference type="InterPro" id="IPR001387">
    <property type="entry name" value="Cro/C1-type_HTH"/>
</dbReference>
<dbReference type="SUPFAM" id="SSF47413">
    <property type="entry name" value="lambda repressor-like DNA-binding domains"/>
    <property type="match status" value="1"/>
</dbReference>
<dbReference type="AlphaFoldDB" id="A0A1E5T7E3"/>
<comment type="caution">
    <text evidence="2">The sequence shown here is derived from an EMBL/GenBank/DDBJ whole genome shotgun (WGS) entry which is preliminary data.</text>
</comment>
<dbReference type="Pfam" id="PF01381">
    <property type="entry name" value="HTH_3"/>
    <property type="match status" value="1"/>
</dbReference>
<protein>
    <submittedName>
        <fullName evidence="2">Transcriptional regulator</fullName>
    </submittedName>
</protein>
<dbReference type="SMART" id="SM00530">
    <property type="entry name" value="HTH_XRE"/>
    <property type="match status" value="1"/>
</dbReference>
<dbReference type="CDD" id="cd00093">
    <property type="entry name" value="HTH_XRE"/>
    <property type="match status" value="1"/>
</dbReference>
<dbReference type="OrthoDB" id="1446437at2"/>
<sequence>MKAFNNKSLLILLAKRVKQLRTANKLTQEQAYNDTGIHFGRIEQGKRDASYTTIYKIADYFNLSMEEFFGDGFK</sequence>
<proteinExistence type="predicted"/>
<name>A0A1E5T7E3_9FLAO</name>
<dbReference type="InterPro" id="IPR010982">
    <property type="entry name" value="Lambda_DNA-bd_dom_sf"/>
</dbReference>
<keyword evidence="3" id="KW-1185">Reference proteome</keyword>
<gene>
    <name evidence="2" type="ORF">A8C32_17735</name>
</gene>
<dbReference type="EMBL" id="MDJD01000048">
    <property type="protein sequence ID" value="OEK07280.1"/>
    <property type="molecule type" value="Genomic_DNA"/>
</dbReference>